<name>A0AA88KGY5_NAELO</name>
<organism evidence="2 3">
    <name type="scientific">Naegleria lovaniensis</name>
    <name type="common">Amoeba</name>
    <dbReference type="NCBI Taxonomy" id="51637"/>
    <lineage>
        <taxon>Eukaryota</taxon>
        <taxon>Discoba</taxon>
        <taxon>Heterolobosea</taxon>
        <taxon>Tetramitia</taxon>
        <taxon>Eutetramitia</taxon>
        <taxon>Vahlkampfiidae</taxon>
        <taxon>Naegleria</taxon>
    </lineage>
</organism>
<keyword evidence="3" id="KW-1185">Reference proteome</keyword>
<feature type="compositionally biased region" description="Low complexity" evidence="1">
    <location>
        <begin position="1"/>
        <end position="15"/>
    </location>
</feature>
<dbReference type="AlphaFoldDB" id="A0AA88KGY5"/>
<feature type="region of interest" description="Disordered" evidence="1">
    <location>
        <begin position="1"/>
        <end position="27"/>
    </location>
</feature>
<gene>
    <name evidence="2" type="ORF">C9374_007653</name>
</gene>
<accession>A0AA88KGY5</accession>
<dbReference type="EMBL" id="PYSW02000030">
    <property type="protein sequence ID" value="KAG2379015.1"/>
    <property type="molecule type" value="Genomic_DNA"/>
</dbReference>
<evidence type="ECO:0000256" key="1">
    <source>
        <dbReference type="SAM" id="MobiDB-lite"/>
    </source>
</evidence>
<protein>
    <submittedName>
        <fullName evidence="2">Uncharacterized protein</fullName>
    </submittedName>
</protein>
<dbReference type="RefSeq" id="XP_044546277.1">
    <property type="nucleotide sequence ID" value="XM_044697642.1"/>
</dbReference>
<evidence type="ECO:0000313" key="2">
    <source>
        <dbReference type="EMBL" id="KAG2379015.1"/>
    </source>
</evidence>
<comment type="caution">
    <text evidence="2">The sequence shown here is derived from an EMBL/GenBank/DDBJ whole genome shotgun (WGS) entry which is preliminary data.</text>
</comment>
<evidence type="ECO:0000313" key="3">
    <source>
        <dbReference type="Proteomes" id="UP000816034"/>
    </source>
</evidence>
<proteinExistence type="predicted"/>
<reference evidence="2 3" key="1">
    <citation type="journal article" date="2018" name="BMC Genomics">
        <title>The genome of Naegleria lovaniensis, the basis for a comparative approach to unravel pathogenicity factors of the human pathogenic amoeba N. fowleri.</title>
        <authorList>
            <person name="Liechti N."/>
            <person name="Schurch N."/>
            <person name="Bruggmann R."/>
            <person name="Wittwer M."/>
        </authorList>
    </citation>
    <scope>NUCLEOTIDE SEQUENCE [LARGE SCALE GENOMIC DNA]</scope>
    <source>
        <strain evidence="2 3">ATCC 30569</strain>
    </source>
</reference>
<dbReference type="Proteomes" id="UP000816034">
    <property type="component" value="Unassembled WGS sequence"/>
</dbReference>
<dbReference type="GeneID" id="68100107"/>
<sequence length="226" mass="26378">MTRSSSIVQDDSIISNHNEMNKKHRRRRLQLSQSYKSHSCSRLDSTFCKSSTLSLLQDYEIDQSEIRKVLVRSLPPLASNHFMEHSFHSNPSKNGRILIPLIYSVLQKQGITTIEEFGQRKEYYHAGQEIPQVLIEFIHGLKWQGCHLRNTVRNVEAGPFQFEKLSILDDISEYLETLQCIDMKRHIFISVTGRDIIGVDPDLNPTLRYLYFERSRYNPNQCCCQN</sequence>